<feature type="region of interest" description="Disordered" evidence="1">
    <location>
        <begin position="280"/>
        <end position="325"/>
    </location>
</feature>
<reference evidence="3" key="1">
    <citation type="submission" date="2025-08" db="UniProtKB">
        <authorList>
            <consortium name="RefSeq"/>
        </authorList>
    </citation>
    <scope>IDENTIFICATION</scope>
    <source>
        <tissue evidence="3">Brain</tissue>
    </source>
</reference>
<protein>
    <submittedName>
        <fullName evidence="3">Phoenix</fullName>
    </submittedName>
</protein>
<feature type="compositionally biased region" description="Basic residues" evidence="1">
    <location>
        <begin position="1137"/>
        <end position="1149"/>
    </location>
</feature>
<feature type="compositionally biased region" description="Basic and acidic residues" evidence="1">
    <location>
        <begin position="416"/>
        <end position="426"/>
    </location>
</feature>
<dbReference type="AlphaFoldDB" id="A0AAJ7Q685"/>
<feature type="region of interest" description="Disordered" evidence="1">
    <location>
        <begin position="232"/>
        <end position="267"/>
    </location>
</feature>
<dbReference type="GeneID" id="108893834"/>
<feature type="compositionally biased region" description="Basic residues" evidence="1">
    <location>
        <begin position="121"/>
        <end position="130"/>
    </location>
</feature>
<feature type="compositionally biased region" description="Basic and acidic residues" evidence="1">
    <location>
        <begin position="524"/>
        <end position="544"/>
    </location>
</feature>
<feature type="region of interest" description="Disordered" evidence="1">
    <location>
        <begin position="47"/>
        <end position="131"/>
    </location>
</feature>
<feature type="region of interest" description="Disordered" evidence="1">
    <location>
        <begin position="1105"/>
        <end position="1159"/>
    </location>
</feature>
<feature type="compositionally biased region" description="Basic residues" evidence="1">
    <location>
        <begin position="642"/>
        <end position="651"/>
    </location>
</feature>
<proteinExistence type="predicted"/>
<dbReference type="Proteomes" id="UP000694890">
    <property type="component" value="Linkage group LG20"/>
</dbReference>
<feature type="compositionally biased region" description="Basic residues" evidence="1">
    <location>
        <begin position="551"/>
        <end position="561"/>
    </location>
</feature>
<organism evidence="2 3">
    <name type="scientific">Lates calcarifer</name>
    <name type="common">Barramundi</name>
    <name type="synonym">Holocentrus calcarifer</name>
    <dbReference type="NCBI Taxonomy" id="8187"/>
    <lineage>
        <taxon>Eukaryota</taxon>
        <taxon>Metazoa</taxon>
        <taxon>Chordata</taxon>
        <taxon>Craniata</taxon>
        <taxon>Vertebrata</taxon>
        <taxon>Euteleostomi</taxon>
        <taxon>Actinopterygii</taxon>
        <taxon>Neopterygii</taxon>
        <taxon>Teleostei</taxon>
        <taxon>Neoteleostei</taxon>
        <taxon>Acanthomorphata</taxon>
        <taxon>Carangaria</taxon>
        <taxon>Carangaria incertae sedis</taxon>
        <taxon>Centropomidae</taxon>
        <taxon>Lates</taxon>
    </lineage>
</organism>
<feature type="compositionally biased region" description="Basic and acidic residues" evidence="1">
    <location>
        <begin position="362"/>
        <end position="388"/>
    </location>
</feature>
<evidence type="ECO:0000256" key="1">
    <source>
        <dbReference type="SAM" id="MobiDB-lite"/>
    </source>
</evidence>
<feature type="compositionally biased region" description="Low complexity" evidence="1">
    <location>
        <begin position="1120"/>
        <end position="1136"/>
    </location>
</feature>
<feature type="compositionally biased region" description="Polar residues" evidence="1">
    <location>
        <begin position="625"/>
        <end position="641"/>
    </location>
</feature>
<feature type="compositionally biased region" description="Acidic residues" evidence="1">
    <location>
        <begin position="440"/>
        <end position="450"/>
    </location>
</feature>
<feature type="compositionally biased region" description="Basic and acidic residues" evidence="1">
    <location>
        <begin position="940"/>
        <end position="953"/>
    </location>
</feature>
<gene>
    <name evidence="3" type="primary">pho</name>
</gene>
<feature type="compositionally biased region" description="Basic and acidic residues" evidence="1">
    <location>
        <begin position="292"/>
        <end position="309"/>
    </location>
</feature>
<feature type="compositionally biased region" description="Basic residues" evidence="1">
    <location>
        <begin position="598"/>
        <end position="607"/>
    </location>
</feature>
<evidence type="ECO:0000313" key="3">
    <source>
        <dbReference type="RefSeq" id="XP_018547750.1"/>
    </source>
</evidence>
<feature type="compositionally biased region" description="Basic and acidic residues" evidence="1">
    <location>
        <begin position="1011"/>
        <end position="1020"/>
    </location>
</feature>
<feature type="compositionally biased region" description="Polar residues" evidence="1">
    <location>
        <begin position="760"/>
        <end position="775"/>
    </location>
</feature>
<feature type="region of interest" description="Disordered" evidence="1">
    <location>
        <begin position="1042"/>
        <end position="1068"/>
    </location>
</feature>
<feature type="compositionally biased region" description="Basic and acidic residues" evidence="1">
    <location>
        <begin position="1105"/>
        <end position="1116"/>
    </location>
</feature>
<accession>A0AAJ7Q685</accession>
<feature type="compositionally biased region" description="Basic and acidic residues" evidence="1">
    <location>
        <begin position="875"/>
        <end position="884"/>
    </location>
</feature>
<feature type="compositionally biased region" description="Polar residues" evidence="1">
    <location>
        <begin position="719"/>
        <end position="729"/>
    </location>
</feature>
<dbReference type="KEGG" id="lcf:108893834"/>
<feature type="compositionally biased region" description="Polar residues" evidence="1">
    <location>
        <begin position="837"/>
        <end position="856"/>
    </location>
</feature>
<feature type="region of interest" description="Disordered" evidence="1">
    <location>
        <begin position="357"/>
        <end position="1030"/>
    </location>
</feature>
<feature type="compositionally biased region" description="Polar residues" evidence="1">
    <location>
        <begin position="478"/>
        <end position="494"/>
    </location>
</feature>
<evidence type="ECO:0000313" key="2">
    <source>
        <dbReference type="Proteomes" id="UP000694890"/>
    </source>
</evidence>
<dbReference type="RefSeq" id="XP_018547750.1">
    <property type="nucleotide sequence ID" value="XM_018692234.2"/>
</dbReference>
<feature type="compositionally biased region" description="Acidic residues" evidence="1">
    <location>
        <begin position="804"/>
        <end position="820"/>
    </location>
</feature>
<sequence length="1159" mass="129746">MTGERNSLNWTQSNAIVEALSAESCHIVLETSPPDYVEKISRYLKSSVRQSSQDKIYNEPAEAESDSGDSLFITQKAVPEAVRSGRRHRYSLRSNLTSPGDVQESEDDTSSSSSHRESKTGKTRKRKKTNLPKYSFPFLTEGKRKPRSTLLSVRQNAALHNHTMGGFFKCVRELWQGYQKREDLASSLPTVDMEGEYISPLSEEEEEMSEFEDIKVVERRCFVAPSKTKCSQPWYTPEMRDSQVKQQRRRTGRQKMSGGRQKRTLHKIPAKAFISRATLLSSDTESSDSEDPSDRVVAQRETSDKRVTSDRSILAQTETPTTKRRLTRGKKKILFQEKEREKELCDDSDATLCELLEPQGRPGEDTLKLREVSPDVTEPRADVFHTDDLSQTGQAEDEPESQSLLQSLPDFVSDTNNDRVQNETRVEKKKKAKRDHEGVEEGEGQSQEEPEGLRATAAVNMEAEQETEDNRVEPPAPQTSDEPQLNGENWTENLSHGDVILRQEERHVPDSKQMKKKRKMNKSAADDVRREEDGNLESEVRLETCDTVNYGKKKKKKKRKRGVEDDEAIEQLQSSAVFEPPNDEAEASQETLEASNEKKRKKDKKKLQSVSHDEAQVGAEGGVDLSSSNDVSVEGSTGQSVKTKKKNKKSKRGVEDDEGVGQLQPSAVSELLNDEAETQRNKKRERKEKRIVNMEECEEEEALNATSDVPQIPKEQSEETGNCLENTEASNEKQRKKHKKKQQSVSHDEAQVGAEGGVDLSSSNDVTMEGSSGQSVKKKKKKRESISEGMDNSSTPDKNKMVENADDSQETEERPDDQDAECLTKKKKKKKKKKSELFSSNVSEETVAQSDDSVSVQKKGKNRTSSFLVADAEEKDAQTHKEQTCPRSQSVAMHVSAEKPGVSAGNLEADSAEIAGNLEASDDGVRKKKRKRKTSVMQESVEKDHEQDFEEPRQSGLSETAEAGVKEKKKSKRNESKWVTPVERLDNAFDGGHSQSGEAVVLKKKKKKKKREEEQCHVTEESPATATDDAESEAAALKTCSSVSHKKKATKETLNVAESASQSSETAGILVLTDMRDKKKNKKKIKATGNVLLDGAESAEIETSITKKKEMKERNKPITVPSLTSSSPVSSDTSLSIKKKKQIKKRRLHNTNEDFLSDC</sequence>
<name>A0AAJ7Q685_LATCA</name>
<feature type="compositionally biased region" description="Basic residues" evidence="1">
    <location>
        <begin position="825"/>
        <end position="834"/>
    </location>
</feature>
<feature type="compositionally biased region" description="Basic and acidic residues" evidence="1">
    <location>
        <begin position="499"/>
        <end position="513"/>
    </location>
</feature>
<feature type="compositionally biased region" description="Polar residues" evidence="1">
    <location>
        <begin position="1052"/>
        <end position="1066"/>
    </location>
</feature>
<dbReference type="CTD" id="334003"/>